<dbReference type="CDD" id="cd09898">
    <property type="entry name" value="H3TH_53EXO"/>
    <property type="match status" value="1"/>
</dbReference>
<dbReference type="GO" id="GO:0017108">
    <property type="term" value="F:5'-flap endonuclease activity"/>
    <property type="evidence" value="ECO:0007669"/>
    <property type="project" value="InterPro"/>
</dbReference>
<dbReference type="InterPro" id="IPR020046">
    <property type="entry name" value="5-3_exonucl_a-hlix_arch_N"/>
</dbReference>
<dbReference type="PANTHER" id="PTHR42646">
    <property type="entry name" value="FLAP ENDONUCLEASE XNI"/>
    <property type="match status" value="1"/>
</dbReference>
<keyword evidence="6" id="KW-1185">Reference proteome</keyword>
<dbReference type="InterPro" id="IPR020045">
    <property type="entry name" value="DNA_polI_H3TH"/>
</dbReference>
<evidence type="ECO:0000313" key="6">
    <source>
        <dbReference type="Proteomes" id="UP001139319"/>
    </source>
</evidence>
<dbReference type="GO" id="GO:0008409">
    <property type="term" value="F:5'-3' exonuclease activity"/>
    <property type="evidence" value="ECO:0007669"/>
    <property type="project" value="InterPro"/>
</dbReference>
<name>A0A9X2I598_9GAMM</name>
<reference evidence="5" key="1">
    <citation type="submission" date="2022-05" db="EMBL/GenBank/DDBJ databases">
        <authorList>
            <person name="Sun H.-N."/>
        </authorList>
    </citation>
    <scope>NUCLEOTIDE SEQUENCE</scope>
    <source>
        <strain evidence="5">HB14</strain>
    </source>
</reference>
<evidence type="ECO:0000259" key="4">
    <source>
        <dbReference type="SMART" id="SM00475"/>
    </source>
</evidence>
<dbReference type="Gene3D" id="1.10.150.20">
    <property type="entry name" value="5' to 3' exonuclease, C-terminal subdomain"/>
    <property type="match status" value="1"/>
</dbReference>
<dbReference type="EMBL" id="JAMFTH010000001">
    <property type="protein sequence ID" value="MCP8899162.1"/>
    <property type="molecule type" value="Genomic_DNA"/>
</dbReference>
<dbReference type="AlphaFoldDB" id="A0A9X2I598"/>
<comment type="caution">
    <text evidence="5">The sequence shown here is derived from an EMBL/GenBank/DDBJ whole genome shotgun (WGS) entry which is preliminary data.</text>
</comment>
<sequence length="305" mass="33613">MSPAPVCLIDASIYIFRYYFSLPPNWICAKTGFSTEAAYGYTGFLLKLLQEQSPPWVAACFDESLQSGFRHQLSPVYKSSRALPDETLAYQLNACRQVTELLGVASFASAEYEADDLLASLSRVCRAAGPEPVAVLSRDKDLSQIIARPQDFLWDYSADKRHYPDDIERRFGVPPEQMADFQALVGDSSDDIDGVPGVGPKTAAALLTAAGSLDALLQNPEAVASYPIRGARSLGQKLIDYQAQILLARKLVTLVDTVPLIDHRRELVARPIQLEAFAEFSRSMGWPASFIARARTINEYRTLSA</sequence>
<dbReference type="InterPro" id="IPR008918">
    <property type="entry name" value="HhH2"/>
</dbReference>
<dbReference type="Pfam" id="PF01367">
    <property type="entry name" value="5_3_exonuc"/>
    <property type="match status" value="1"/>
</dbReference>
<accession>A0A9X2I598</accession>
<keyword evidence="1" id="KW-0540">Nuclease</keyword>
<dbReference type="InterPro" id="IPR002421">
    <property type="entry name" value="5-3_exonuclease"/>
</dbReference>
<evidence type="ECO:0000256" key="2">
    <source>
        <dbReference type="ARBA" id="ARBA00022801"/>
    </source>
</evidence>
<dbReference type="Proteomes" id="UP001139319">
    <property type="component" value="Unassembled WGS sequence"/>
</dbReference>
<dbReference type="SUPFAM" id="SSF88723">
    <property type="entry name" value="PIN domain-like"/>
    <property type="match status" value="1"/>
</dbReference>
<keyword evidence="2" id="KW-0378">Hydrolase</keyword>
<dbReference type="InterPro" id="IPR036279">
    <property type="entry name" value="5-3_exonuclease_C_sf"/>
</dbReference>
<keyword evidence="3" id="KW-0238">DNA-binding</keyword>
<organism evidence="5 6">
    <name type="scientific">Gilvimarinus xylanilyticus</name>
    <dbReference type="NCBI Taxonomy" id="2944139"/>
    <lineage>
        <taxon>Bacteria</taxon>
        <taxon>Pseudomonadati</taxon>
        <taxon>Pseudomonadota</taxon>
        <taxon>Gammaproteobacteria</taxon>
        <taxon>Cellvibrionales</taxon>
        <taxon>Cellvibrionaceae</taxon>
        <taxon>Gilvimarinus</taxon>
    </lineage>
</organism>
<dbReference type="SUPFAM" id="SSF47807">
    <property type="entry name" value="5' to 3' exonuclease, C-terminal subdomain"/>
    <property type="match status" value="1"/>
</dbReference>
<dbReference type="GO" id="GO:0003677">
    <property type="term" value="F:DNA binding"/>
    <property type="evidence" value="ECO:0007669"/>
    <property type="project" value="UniProtKB-KW"/>
</dbReference>
<dbReference type="FunFam" id="1.10.150.20:FF:000003">
    <property type="entry name" value="DNA polymerase I"/>
    <property type="match status" value="1"/>
</dbReference>
<dbReference type="InterPro" id="IPR029060">
    <property type="entry name" value="PIN-like_dom_sf"/>
</dbReference>
<dbReference type="PANTHER" id="PTHR42646:SF2">
    <property type="entry name" value="5'-3' EXONUCLEASE FAMILY PROTEIN"/>
    <property type="match status" value="1"/>
</dbReference>
<evidence type="ECO:0000313" key="5">
    <source>
        <dbReference type="EMBL" id="MCP8899162.1"/>
    </source>
</evidence>
<evidence type="ECO:0000256" key="1">
    <source>
        <dbReference type="ARBA" id="ARBA00022722"/>
    </source>
</evidence>
<gene>
    <name evidence="5" type="ORF">M6D89_07635</name>
</gene>
<dbReference type="RefSeq" id="WP_253967419.1">
    <property type="nucleotide sequence ID" value="NZ_JAMFTH010000001.1"/>
</dbReference>
<dbReference type="CDD" id="cd09859">
    <property type="entry name" value="PIN_53EXO"/>
    <property type="match status" value="1"/>
</dbReference>
<dbReference type="SMART" id="SM00475">
    <property type="entry name" value="53EXOc"/>
    <property type="match status" value="1"/>
</dbReference>
<dbReference type="Pfam" id="PF02739">
    <property type="entry name" value="5_3_exonuc_N"/>
    <property type="match status" value="1"/>
</dbReference>
<dbReference type="GO" id="GO:0033567">
    <property type="term" value="P:DNA replication, Okazaki fragment processing"/>
    <property type="evidence" value="ECO:0007669"/>
    <property type="project" value="InterPro"/>
</dbReference>
<keyword evidence="5" id="KW-0255">Endonuclease</keyword>
<feature type="domain" description="5'-3' exonuclease" evidence="4">
    <location>
        <begin position="4"/>
        <end position="271"/>
    </location>
</feature>
<reference evidence="5" key="2">
    <citation type="submission" date="2023-01" db="EMBL/GenBank/DDBJ databases">
        <title>Gilvimarinus xylanilyticus HB14 isolated from Caulerpa lentillifera aquaculture base in Hainan, China.</title>
        <authorList>
            <person name="Zhang Y.-J."/>
        </authorList>
    </citation>
    <scope>NUCLEOTIDE SEQUENCE</scope>
    <source>
        <strain evidence="5">HB14</strain>
    </source>
</reference>
<proteinExistence type="predicted"/>
<evidence type="ECO:0000256" key="3">
    <source>
        <dbReference type="ARBA" id="ARBA00023125"/>
    </source>
</evidence>
<protein>
    <submittedName>
        <fullName evidence="5">Flap endonuclease</fullName>
    </submittedName>
</protein>
<dbReference type="Gene3D" id="3.40.50.1010">
    <property type="entry name" value="5'-nuclease"/>
    <property type="match status" value="1"/>
</dbReference>
<dbReference type="InterPro" id="IPR038969">
    <property type="entry name" value="FEN"/>
</dbReference>
<dbReference type="SMART" id="SM00279">
    <property type="entry name" value="HhH2"/>
    <property type="match status" value="1"/>
</dbReference>